<evidence type="ECO:0000256" key="10">
    <source>
        <dbReference type="ARBA" id="ARBA00022842"/>
    </source>
</evidence>
<evidence type="ECO:0000256" key="2">
    <source>
        <dbReference type="ARBA" id="ARBA00001946"/>
    </source>
</evidence>
<evidence type="ECO:0000256" key="3">
    <source>
        <dbReference type="ARBA" id="ARBA00012513"/>
    </source>
</evidence>
<evidence type="ECO:0000256" key="5">
    <source>
        <dbReference type="ARBA" id="ARBA00022679"/>
    </source>
</evidence>
<dbReference type="InterPro" id="IPR011009">
    <property type="entry name" value="Kinase-like_dom_sf"/>
</dbReference>
<evidence type="ECO:0000256" key="8">
    <source>
        <dbReference type="ARBA" id="ARBA00022777"/>
    </source>
</evidence>
<keyword evidence="6" id="KW-0479">Metal-binding</keyword>
<accession>A0A3S5CKJ4</accession>
<dbReference type="GO" id="GO:0005737">
    <property type="term" value="C:cytoplasm"/>
    <property type="evidence" value="ECO:0007669"/>
    <property type="project" value="TreeGrafter"/>
</dbReference>
<feature type="region of interest" description="Disordered" evidence="14">
    <location>
        <begin position="1"/>
        <end position="23"/>
    </location>
</feature>
<proteinExistence type="predicted"/>
<evidence type="ECO:0000256" key="4">
    <source>
        <dbReference type="ARBA" id="ARBA00022527"/>
    </source>
</evidence>
<dbReference type="PANTHER" id="PTHR24346">
    <property type="entry name" value="MAP/MICROTUBULE AFFINITY-REGULATING KINASE"/>
    <property type="match status" value="1"/>
</dbReference>
<keyword evidence="11" id="KW-0464">Manganese</keyword>
<evidence type="ECO:0000256" key="13">
    <source>
        <dbReference type="ARBA" id="ARBA00048679"/>
    </source>
</evidence>
<dbReference type="OrthoDB" id="68483at2759"/>
<reference evidence="15" key="1">
    <citation type="submission" date="2018-11" db="EMBL/GenBank/DDBJ databases">
        <authorList>
            <consortium name="Pathogen Informatics"/>
        </authorList>
    </citation>
    <scope>NUCLEOTIDE SEQUENCE</scope>
</reference>
<dbReference type="SUPFAM" id="SSF56112">
    <property type="entry name" value="Protein kinase-like (PK-like)"/>
    <property type="match status" value="1"/>
</dbReference>
<keyword evidence="4" id="KW-0723">Serine/threonine-protein kinase</keyword>
<dbReference type="GO" id="GO:0035556">
    <property type="term" value="P:intracellular signal transduction"/>
    <property type="evidence" value="ECO:0007669"/>
    <property type="project" value="TreeGrafter"/>
</dbReference>
<evidence type="ECO:0000256" key="7">
    <source>
        <dbReference type="ARBA" id="ARBA00022741"/>
    </source>
</evidence>
<keyword evidence="10" id="KW-0460">Magnesium</keyword>
<dbReference type="EC" id="2.7.11.1" evidence="3"/>
<keyword evidence="16" id="KW-1185">Reference proteome</keyword>
<protein>
    <recommendedName>
        <fullName evidence="3">non-specific serine/threonine protein kinase</fullName>
        <ecNumber evidence="3">2.7.11.1</ecNumber>
    </recommendedName>
</protein>
<evidence type="ECO:0000256" key="11">
    <source>
        <dbReference type="ARBA" id="ARBA00023211"/>
    </source>
</evidence>
<evidence type="ECO:0000313" key="16">
    <source>
        <dbReference type="Proteomes" id="UP000784294"/>
    </source>
</evidence>
<evidence type="ECO:0000256" key="12">
    <source>
        <dbReference type="ARBA" id="ARBA00047899"/>
    </source>
</evidence>
<comment type="cofactor">
    <cofactor evidence="2">
        <name>Mg(2+)</name>
        <dbReference type="ChEBI" id="CHEBI:18420"/>
    </cofactor>
</comment>
<dbReference type="GO" id="GO:0046872">
    <property type="term" value="F:metal ion binding"/>
    <property type="evidence" value="ECO:0007669"/>
    <property type="project" value="UniProtKB-KW"/>
</dbReference>
<comment type="cofactor">
    <cofactor evidence="1">
        <name>Mn(2+)</name>
        <dbReference type="ChEBI" id="CHEBI:29035"/>
    </cofactor>
</comment>
<comment type="catalytic activity">
    <reaction evidence="13">
        <text>L-seryl-[protein] + ATP = O-phospho-L-seryl-[protein] + ADP + H(+)</text>
        <dbReference type="Rhea" id="RHEA:17989"/>
        <dbReference type="Rhea" id="RHEA-COMP:9863"/>
        <dbReference type="Rhea" id="RHEA-COMP:11604"/>
        <dbReference type="ChEBI" id="CHEBI:15378"/>
        <dbReference type="ChEBI" id="CHEBI:29999"/>
        <dbReference type="ChEBI" id="CHEBI:30616"/>
        <dbReference type="ChEBI" id="CHEBI:83421"/>
        <dbReference type="ChEBI" id="CHEBI:456216"/>
        <dbReference type="EC" id="2.7.11.1"/>
    </reaction>
</comment>
<organism evidence="15 16">
    <name type="scientific">Protopolystoma xenopodis</name>
    <dbReference type="NCBI Taxonomy" id="117903"/>
    <lineage>
        <taxon>Eukaryota</taxon>
        <taxon>Metazoa</taxon>
        <taxon>Spiralia</taxon>
        <taxon>Lophotrochozoa</taxon>
        <taxon>Platyhelminthes</taxon>
        <taxon>Monogenea</taxon>
        <taxon>Polyopisthocotylea</taxon>
        <taxon>Polystomatidea</taxon>
        <taxon>Polystomatidae</taxon>
        <taxon>Protopolystoma</taxon>
    </lineage>
</organism>
<feature type="non-terminal residue" evidence="15">
    <location>
        <position position="1"/>
    </location>
</feature>
<evidence type="ECO:0000256" key="9">
    <source>
        <dbReference type="ARBA" id="ARBA00022840"/>
    </source>
</evidence>
<comment type="catalytic activity">
    <reaction evidence="12">
        <text>L-threonyl-[protein] + ATP = O-phospho-L-threonyl-[protein] + ADP + H(+)</text>
        <dbReference type="Rhea" id="RHEA:46608"/>
        <dbReference type="Rhea" id="RHEA-COMP:11060"/>
        <dbReference type="Rhea" id="RHEA-COMP:11605"/>
        <dbReference type="ChEBI" id="CHEBI:15378"/>
        <dbReference type="ChEBI" id="CHEBI:30013"/>
        <dbReference type="ChEBI" id="CHEBI:30616"/>
        <dbReference type="ChEBI" id="CHEBI:61977"/>
        <dbReference type="ChEBI" id="CHEBI:456216"/>
        <dbReference type="EC" id="2.7.11.1"/>
    </reaction>
</comment>
<dbReference type="Gene3D" id="1.10.510.10">
    <property type="entry name" value="Transferase(Phosphotransferase) domain 1"/>
    <property type="match status" value="1"/>
</dbReference>
<evidence type="ECO:0000256" key="1">
    <source>
        <dbReference type="ARBA" id="ARBA00001936"/>
    </source>
</evidence>
<dbReference type="GO" id="GO:0005524">
    <property type="term" value="F:ATP binding"/>
    <property type="evidence" value="ECO:0007669"/>
    <property type="project" value="UniProtKB-KW"/>
</dbReference>
<dbReference type="EMBL" id="CAAALY010097497">
    <property type="protein sequence ID" value="VEL28743.1"/>
    <property type="molecule type" value="Genomic_DNA"/>
</dbReference>
<dbReference type="PANTHER" id="PTHR24346:SF94">
    <property type="entry name" value="NON-SPECIFIC SERINE_THREONINE PROTEIN KINASE"/>
    <property type="match status" value="1"/>
</dbReference>
<evidence type="ECO:0000256" key="14">
    <source>
        <dbReference type="SAM" id="MobiDB-lite"/>
    </source>
</evidence>
<keyword evidence="9" id="KW-0067">ATP-binding</keyword>
<keyword evidence="7" id="KW-0547">Nucleotide-binding</keyword>
<dbReference type="GO" id="GO:0004674">
    <property type="term" value="F:protein serine/threonine kinase activity"/>
    <property type="evidence" value="ECO:0007669"/>
    <property type="project" value="UniProtKB-KW"/>
</dbReference>
<gene>
    <name evidence="15" type="ORF">PXEA_LOCUS22183</name>
</gene>
<name>A0A3S5CKJ4_9PLAT</name>
<dbReference type="Proteomes" id="UP000784294">
    <property type="component" value="Unassembled WGS sequence"/>
</dbReference>
<dbReference type="AlphaFoldDB" id="A0A3S5CKJ4"/>
<sequence>VGGGQATPAVQPPEVARGSSANTISPCSQLSRTLFSTPPASHSDRNDHFSASSSAAHMLVEPTGRRSGPLGMVDSGLFDGPKMDVYSAGVSLYFMLTGRVPFASSNVLQIFEAIAEGVYTIPGYVSSSAASLIHGMMANNPKVIRKLYFFYFVIEPSVFECGYFIREKRTLRIDF</sequence>
<evidence type="ECO:0000256" key="6">
    <source>
        <dbReference type="ARBA" id="ARBA00022723"/>
    </source>
</evidence>
<keyword evidence="5" id="KW-0808">Transferase</keyword>
<comment type="caution">
    <text evidence="15">The sequence shown here is derived from an EMBL/GenBank/DDBJ whole genome shotgun (WGS) entry which is preliminary data.</text>
</comment>
<keyword evidence="8" id="KW-0418">Kinase</keyword>
<evidence type="ECO:0000313" key="15">
    <source>
        <dbReference type="EMBL" id="VEL28743.1"/>
    </source>
</evidence>